<keyword evidence="2 3" id="KW-0067">ATP-binding</keyword>
<name>A0AAD5TR15_9FUNG</name>
<keyword evidence="4" id="KW-0723">Serine/threonine-protein kinase</keyword>
<proteinExistence type="inferred from homology"/>
<reference evidence="7" key="1">
    <citation type="submission" date="2020-05" db="EMBL/GenBank/DDBJ databases">
        <title>Phylogenomic resolution of chytrid fungi.</title>
        <authorList>
            <person name="Stajich J.E."/>
            <person name="Amses K."/>
            <person name="Simmons R."/>
            <person name="Seto K."/>
            <person name="Myers J."/>
            <person name="Bonds A."/>
            <person name="Quandt C.A."/>
            <person name="Barry K."/>
            <person name="Liu P."/>
            <person name="Grigoriev I."/>
            <person name="Longcore J.E."/>
            <person name="James T.Y."/>
        </authorList>
    </citation>
    <scope>NUCLEOTIDE SEQUENCE</scope>
    <source>
        <strain evidence="7">JEL0379</strain>
    </source>
</reference>
<dbReference type="InterPro" id="IPR000719">
    <property type="entry name" value="Prot_kinase_dom"/>
</dbReference>
<dbReference type="InterPro" id="IPR017441">
    <property type="entry name" value="Protein_kinase_ATP_BS"/>
</dbReference>
<dbReference type="SMART" id="SM00220">
    <property type="entry name" value="S_TKc"/>
    <property type="match status" value="1"/>
</dbReference>
<dbReference type="Gene3D" id="1.10.510.10">
    <property type="entry name" value="Transferase(Phosphotransferase) domain 1"/>
    <property type="match status" value="1"/>
</dbReference>
<feature type="region of interest" description="Disordered" evidence="5">
    <location>
        <begin position="141"/>
        <end position="160"/>
    </location>
</feature>
<dbReference type="PANTHER" id="PTHR24346:SF110">
    <property type="entry name" value="NON-SPECIFIC SERINE_THREONINE PROTEIN KINASE"/>
    <property type="match status" value="1"/>
</dbReference>
<feature type="compositionally biased region" description="Polar residues" evidence="5">
    <location>
        <begin position="148"/>
        <end position="160"/>
    </location>
</feature>
<organism evidence="7 8">
    <name type="scientific">Geranomyces variabilis</name>
    <dbReference type="NCBI Taxonomy" id="109894"/>
    <lineage>
        <taxon>Eukaryota</taxon>
        <taxon>Fungi</taxon>
        <taxon>Fungi incertae sedis</taxon>
        <taxon>Chytridiomycota</taxon>
        <taxon>Chytridiomycota incertae sedis</taxon>
        <taxon>Chytridiomycetes</taxon>
        <taxon>Spizellomycetales</taxon>
        <taxon>Powellomycetaceae</taxon>
        <taxon>Geranomyces</taxon>
    </lineage>
</organism>
<dbReference type="AlphaFoldDB" id="A0AAD5TR15"/>
<dbReference type="PROSITE" id="PS00107">
    <property type="entry name" value="PROTEIN_KINASE_ATP"/>
    <property type="match status" value="1"/>
</dbReference>
<evidence type="ECO:0000256" key="3">
    <source>
        <dbReference type="PROSITE-ProRule" id="PRU10141"/>
    </source>
</evidence>
<comment type="caution">
    <text evidence="7">The sequence shown here is derived from an EMBL/GenBank/DDBJ whole genome shotgun (WGS) entry which is preliminary data.</text>
</comment>
<keyword evidence="1 3" id="KW-0547">Nucleotide-binding</keyword>
<feature type="compositionally biased region" description="Basic and acidic residues" evidence="5">
    <location>
        <begin position="75"/>
        <end position="87"/>
    </location>
</feature>
<gene>
    <name evidence="7" type="ORF">HDU87_008588</name>
</gene>
<keyword evidence="8" id="KW-1185">Reference proteome</keyword>
<feature type="compositionally biased region" description="Low complexity" evidence="5">
    <location>
        <begin position="89"/>
        <end position="102"/>
    </location>
</feature>
<feature type="region of interest" description="Disordered" evidence="5">
    <location>
        <begin position="1"/>
        <end position="134"/>
    </location>
</feature>
<dbReference type="EMBL" id="JADGJQ010000009">
    <property type="protein sequence ID" value="KAJ3182424.1"/>
    <property type="molecule type" value="Genomic_DNA"/>
</dbReference>
<dbReference type="PROSITE" id="PS50011">
    <property type="entry name" value="PROTEIN_KINASE_DOM"/>
    <property type="match status" value="1"/>
</dbReference>
<evidence type="ECO:0000313" key="7">
    <source>
        <dbReference type="EMBL" id="KAJ3182424.1"/>
    </source>
</evidence>
<evidence type="ECO:0000256" key="4">
    <source>
        <dbReference type="RuleBase" id="RU000304"/>
    </source>
</evidence>
<keyword evidence="4" id="KW-0808">Transferase</keyword>
<feature type="domain" description="Protein kinase" evidence="6">
    <location>
        <begin position="200"/>
        <end position="482"/>
    </location>
</feature>
<feature type="compositionally biased region" description="Polar residues" evidence="5">
    <location>
        <begin position="32"/>
        <end position="44"/>
    </location>
</feature>
<evidence type="ECO:0000256" key="5">
    <source>
        <dbReference type="SAM" id="MobiDB-lite"/>
    </source>
</evidence>
<feature type="compositionally biased region" description="Polar residues" evidence="5">
    <location>
        <begin position="11"/>
        <end position="24"/>
    </location>
</feature>
<dbReference type="GO" id="GO:0005737">
    <property type="term" value="C:cytoplasm"/>
    <property type="evidence" value="ECO:0007669"/>
    <property type="project" value="TreeGrafter"/>
</dbReference>
<dbReference type="InterPro" id="IPR008271">
    <property type="entry name" value="Ser/Thr_kinase_AS"/>
</dbReference>
<protein>
    <recommendedName>
        <fullName evidence="6">Protein kinase domain-containing protein</fullName>
    </recommendedName>
</protein>
<sequence>MSIEMPPSLRWNGNFSRTGGTSPKTMRHTAHSQHFSHGAPTSSRGLPPFPPSPFFKSKTAPPGTLPVMIPGGAPGRHEGASLEREDSVSSDPPSTASSPDLSGQGSPGGAADLTRTRSLSSRPRGDASPLGMHRPRHSLSVSIRRKQAQSLASSPVTSGSFSSLTQSPAVSFLATLADLSLTSEPFPRGEYRAGDQVGDFLLGAEIGAGAFSRVFEAQVIDGPHKHLGQVALKIVTKDQPTDQGCQDVQRFIDHETTVWSRLRHPHVLEMLEIMDTDDAVFVVSERVSGDLLENIRLHGKLPEEVARKLFRQIASALRYLHEEVQVVHRDVKCENILLDCNGDAKLADFGLSTDMTPRVESPLSAANSPPMLPDLSSREPVFLMGSIHYCAPEQLRQTTHCNAASDMWSLGCVLFAMLTGSMPFSDGYTPRLQMMILNGRWDQAKLDAAGCSSAAKQVVTGLLRPKIAERWTADDVWASDWLKGT</sequence>
<dbReference type="InterPro" id="IPR011009">
    <property type="entry name" value="Kinase-like_dom_sf"/>
</dbReference>
<dbReference type="GO" id="GO:0035556">
    <property type="term" value="P:intracellular signal transduction"/>
    <property type="evidence" value="ECO:0007669"/>
    <property type="project" value="TreeGrafter"/>
</dbReference>
<comment type="similarity">
    <text evidence="4">Belongs to the protein kinase superfamily.</text>
</comment>
<dbReference type="SUPFAM" id="SSF56112">
    <property type="entry name" value="Protein kinase-like (PK-like)"/>
    <property type="match status" value="1"/>
</dbReference>
<feature type="binding site" evidence="3">
    <location>
        <position position="233"/>
    </location>
    <ligand>
        <name>ATP</name>
        <dbReference type="ChEBI" id="CHEBI:30616"/>
    </ligand>
</feature>
<dbReference type="PANTHER" id="PTHR24346">
    <property type="entry name" value="MAP/MICROTUBULE AFFINITY-REGULATING KINASE"/>
    <property type="match status" value="1"/>
</dbReference>
<evidence type="ECO:0000256" key="1">
    <source>
        <dbReference type="ARBA" id="ARBA00022741"/>
    </source>
</evidence>
<dbReference type="GO" id="GO:0004674">
    <property type="term" value="F:protein serine/threonine kinase activity"/>
    <property type="evidence" value="ECO:0007669"/>
    <property type="project" value="UniProtKB-KW"/>
</dbReference>
<evidence type="ECO:0000259" key="6">
    <source>
        <dbReference type="PROSITE" id="PS50011"/>
    </source>
</evidence>
<accession>A0AAD5TR15</accession>
<keyword evidence="4" id="KW-0418">Kinase</keyword>
<dbReference type="Proteomes" id="UP001212152">
    <property type="component" value="Unassembled WGS sequence"/>
</dbReference>
<dbReference type="PROSITE" id="PS00108">
    <property type="entry name" value="PROTEIN_KINASE_ST"/>
    <property type="match status" value="1"/>
</dbReference>
<evidence type="ECO:0000313" key="8">
    <source>
        <dbReference type="Proteomes" id="UP001212152"/>
    </source>
</evidence>
<dbReference type="GO" id="GO:0005524">
    <property type="term" value="F:ATP binding"/>
    <property type="evidence" value="ECO:0007669"/>
    <property type="project" value="UniProtKB-UniRule"/>
</dbReference>
<dbReference type="Pfam" id="PF00069">
    <property type="entry name" value="Pkinase"/>
    <property type="match status" value="1"/>
</dbReference>
<evidence type="ECO:0000256" key="2">
    <source>
        <dbReference type="ARBA" id="ARBA00022840"/>
    </source>
</evidence>